<gene>
    <name evidence="1" type="ORF">JI435_159350</name>
</gene>
<protein>
    <submittedName>
        <fullName evidence="1">Uncharacterized protein</fullName>
    </submittedName>
</protein>
<keyword evidence="2" id="KW-1185">Reference proteome</keyword>
<accession>A0A7U2EZU4</accession>
<proteinExistence type="predicted"/>
<dbReference type="EMBL" id="CP069027">
    <property type="protein sequence ID" value="QRC95782.1"/>
    <property type="molecule type" value="Genomic_DNA"/>
</dbReference>
<reference evidence="2" key="1">
    <citation type="journal article" date="2021" name="BMC Genomics">
        <title>Chromosome-level genome assembly and manually-curated proteome of model necrotroph Parastagonospora nodorum Sn15 reveals a genome-wide trove of candidate effector homologs, and redundancy of virulence-related functions within an accessory chromosome.</title>
        <authorList>
            <person name="Bertazzoni S."/>
            <person name="Jones D.A.B."/>
            <person name="Phan H.T."/>
            <person name="Tan K.-C."/>
            <person name="Hane J.K."/>
        </authorList>
    </citation>
    <scope>NUCLEOTIDE SEQUENCE [LARGE SCALE GENOMIC DNA]</scope>
    <source>
        <strain evidence="2">SN15 / ATCC MYA-4574 / FGSC 10173)</strain>
    </source>
</reference>
<sequence length="40" mass="4491">MPVLQKSDETFDNWNVALADDRVLPKLSNPMTHHGQNLSA</sequence>
<evidence type="ECO:0000313" key="1">
    <source>
        <dbReference type="EMBL" id="QRC95782.1"/>
    </source>
</evidence>
<evidence type="ECO:0000313" key="2">
    <source>
        <dbReference type="Proteomes" id="UP000663193"/>
    </source>
</evidence>
<dbReference type="VEuPathDB" id="FungiDB:JI435_159350"/>
<organism evidence="1 2">
    <name type="scientific">Phaeosphaeria nodorum (strain SN15 / ATCC MYA-4574 / FGSC 10173)</name>
    <name type="common">Glume blotch fungus</name>
    <name type="synonym">Parastagonospora nodorum</name>
    <dbReference type="NCBI Taxonomy" id="321614"/>
    <lineage>
        <taxon>Eukaryota</taxon>
        <taxon>Fungi</taxon>
        <taxon>Dikarya</taxon>
        <taxon>Ascomycota</taxon>
        <taxon>Pezizomycotina</taxon>
        <taxon>Dothideomycetes</taxon>
        <taxon>Pleosporomycetidae</taxon>
        <taxon>Pleosporales</taxon>
        <taxon>Pleosporineae</taxon>
        <taxon>Phaeosphaeriaceae</taxon>
        <taxon>Parastagonospora</taxon>
    </lineage>
</organism>
<name>A0A7U2EZU4_PHANO</name>
<dbReference type="Proteomes" id="UP000663193">
    <property type="component" value="Chromosome 5"/>
</dbReference>
<dbReference type="AlphaFoldDB" id="A0A7U2EZU4"/>